<gene>
    <name evidence="2" type="ORF">N7509_003626</name>
</gene>
<organism evidence="2 3">
    <name type="scientific">Penicillium cosmopolitanum</name>
    <dbReference type="NCBI Taxonomy" id="1131564"/>
    <lineage>
        <taxon>Eukaryota</taxon>
        <taxon>Fungi</taxon>
        <taxon>Dikarya</taxon>
        <taxon>Ascomycota</taxon>
        <taxon>Pezizomycotina</taxon>
        <taxon>Eurotiomycetes</taxon>
        <taxon>Eurotiomycetidae</taxon>
        <taxon>Eurotiales</taxon>
        <taxon>Aspergillaceae</taxon>
        <taxon>Penicillium</taxon>
    </lineage>
</organism>
<evidence type="ECO:0000313" key="2">
    <source>
        <dbReference type="EMBL" id="KAJ5403755.1"/>
    </source>
</evidence>
<dbReference type="OrthoDB" id="4364380at2759"/>
<dbReference type="InterPro" id="IPR045518">
    <property type="entry name" value="2EXR"/>
</dbReference>
<comment type="caution">
    <text evidence="2">The sequence shown here is derived from an EMBL/GenBank/DDBJ whole genome shotgun (WGS) entry which is preliminary data.</text>
</comment>
<protein>
    <recommendedName>
        <fullName evidence="1">2EXR domain-containing protein</fullName>
    </recommendedName>
</protein>
<feature type="domain" description="2EXR" evidence="1">
    <location>
        <begin position="5"/>
        <end position="77"/>
    </location>
</feature>
<evidence type="ECO:0000313" key="3">
    <source>
        <dbReference type="Proteomes" id="UP001147747"/>
    </source>
</evidence>
<dbReference type="GeneID" id="81367243"/>
<dbReference type="Proteomes" id="UP001147747">
    <property type="component" value="Unassembled WGS sequence"/>
</dbReference>
<reference evidence="2" key="1">
    <citation type="submission" date="2022-12" db="EMBL/GenBank/DDBJ databases">
        <authorList>
            <person name="Petersen C."/>
        </authorList>
    </citation>
    <scope>NUCLEOTIDE SEQUENCE</scope>
    <source>
        <strain evidence="2">IBT 29677</strain>
    </source>
</reference>
<sequence length="200" mass="23500">MATTFPFFSSLPTELRLMVWEYVLIQQWSYTNFHREQNRIKINGKCHPKIISKVCREARWVMKRKVTKVEGLGWFDFERHLFFFRDIDFSYGLMRHILSNYDLATHMQHILLNPKEWASGMKTMIRVSRDFSSIRTIVVVGSWFAPPQRTGSFDIDQDFAPAANDDWRRVISKSPTEINLGPLLDAIQNGRQENEANLAE</sequence>
<keyword evidence="3" id="KW-1185">Reference proteome</keyword>
<name>A0A9W9W5E2_9EURO</name>
<dbReference type="Pfam" id="PF20150">
    <property type="entry name" value="2EXR"/>
    <property type="match status" value="1"/>
</dbReference>
<dbReference type="RefSeq" id="XP_056490997.1">
    <property type="nucleotide sequence ID" value="XM_056628263.1"/>
</dbReference>
<reference evidence="2" key="2">
    <citation type="journal article" date="2023" name="IMA Fungus">
        <title>Comparative genomic study of the Penicillium genus elucidates a diverse pangenome and 15 lateral gene transfer events.</title>
        <authorList>
            <person name="Petersen C."/>
            <person name="Sorensen T."/>
            <person name="Nielsen M.R."/>
            <person name="Sondergaard T.E."/>
            <person name="Sorensen J.L."/>
            <person name="Fitzpatrick D.A."/>
            <person name="Frisvad J.C."/>
            <person name="Nielsen K.L."/>
        </authorList>
    </citation>
    <scope>NUCLEOTIDE SEQUENCE</scope>
    <source>
        <strain evidence="2">IBT 29677</strain>
    </source>
</reference>
<dbReference type="AlphaFoldDB" id="A0A9W9W5E2"/>
<accession>A0A9W9W5E2</accession>
<proteinExistence type="predicted"/>
<dbReference type="EMBL" id="JAPZBU010000005">
    <property type="protein sequence ID" value="KAJ5403755.1"/>
    <property type="molecule type" value="Genomic_DNA"/>
</dbReference>
<evidence type="ECO:0000259" key="1">
    <source>
        <dbReference type="Pfam" id="PF20150"/>
    </source>
</evidence>